<dbReference type="Proteomes" id="UP000886885">
    <property type="component" value="Unassembled WGS sequence"/>
</dbReference>
<name>A0A8X7XS39_POPTO</name>
<reference evidence="1" key="1">
    <citation type="journal article" date="2020" name="bioRxiv">
        <title>Hybrid origin of Populus tomentosa Carr. identified through genome sequencing and phylogenomic analysis.</title>
        <authorList>
            <person name="An X."/>
            <person name="Gao K."/>
            <person name="Chen Z."/>
            <person name="Li J."/>
            <person name="Yang X."/>
            <person name="Yang X."/>
            <person name="Zhou J."/>
            <person name="Guo T."/>
            <person name="Zhao T."/>
            <person name="Huang S."/>
            <person name="Miao D."/>
            <person name="Khan W.U."/>
            <person name="Rao P."/>
            <person name="Ye M."/>
            <person name="Lei B."/>
            <person name="Liao W."/>
            <person name="Wang J."/>
            <person name="Ji L."/>
            <person name="Li Y."/>
            <person name="Guo B."/>
            <person name="Mustafa N.S."/>
            <person name="Li S."/>
            <person name="Yun Q."/>
            <person name="Keller S.R."/>
            <person name="Mao J."/>
            <person name="Zhang R."/>
            <person name="Strauss S.H."/>
        </authorList>
    </citation>
    <scope>NUCLEOTIDE SEQUENCE</scope>
    <source>
        <strain evidence="1">GM15</strain>
        <tissue evidence="1">Leaf</tissue>
    </source>
</reference>
<comment type="caution">
    <text evidence="1">The sequence shown here is derived from an EMBL/GenBank/DDBJ whole genome shotgun (WGS) entry which is preliminary data.</text>
</comment>
<dbReference type="OrthoDB" id="6415790at2759"/>
<dbReference type="AlphaFoldDB" id="A0A8X7XS39"/>
<organism evidence="1 2">
    <name type="scientific">Populus tomentosa</name>
    <name type="common">Chinese white poplar</name>
    <dbReference type="NCBI Taxonomy" id="118781"/>
    <lineage>
        <taxon>Eukaryota</taxon>
        <taxon>Viridiplantae</taxon>
        <taxon>Streptophyta</taxon>
        <taxon>Embryophyta</taxon>
        <taxon>Tracheophyta</taxon>
        <taxon>Spermatophyta</taxon>
        <taxon>Magnoliopsida</taxon>
        <taxon>eudicotyledons</taxon>
        <taxon>Gunneridae</taxon>
        <taxon>Pentapetalae</taxon>
        <taxon>rosids</taxon>
        <taxon>fabids</taxon>
        <taxon>Malpighiales</taxon>
        <taxon>Salicaceae</taxon>
        <taxon>Saliceae</taxon>
        <taxon>Populus</taxon>
    </lineage>
</organism>
<accession>A0A8X7XS39</accession>
<sequence length="622" mass="70033">MGRKKKVINKDESAEGCCFVCKDGGTLRVCDYKGDLTEHYYYLKAIMLSISMLPHSLLVSPNSLTGLCNKQFQFLFKVETCLRFLHFCGAGGVVYSSTSFLLSEIALKLITLSAWKKMIISWRVKFPGAAAEFEEKAKSLHETIIKNGHRHLPKEVQKALKVLLAAWMMEQMVQVSHLSKVIFYSFWSRLHFTRNRDIVGENSASKVIKSGSAHKDDQSIEMEERAEKKQFGAFEKLKHQSRTPTCDGKDGGFIQTGSKQYFVKLNKNRSRICQPKIVSGQTRGPFSEGMPSAFLPLKQCQPVNSISRDEQNEQVDIEYKQHHKGAALKVNHQLHYLPDDTQDGSNEPSEPRFKLIVSSDNGEQDPSAAANHIGESGIAYLTHHKRAALKVNHQLHYLPDEMVALFERRGMKVNVAHENKKQSAPAADLIVLSDDEKEDASAAAMLGDVSISIVGKDEYDELAAPFLHYYTVLPLHSRKLSRPYGILPFTKNFVVIVAVEGPIGWQGNDPSTHFRFHDESFHFNNLQVLHGCVFGNETKSKTLEKVHVQKVIVLCVLFHTFCFHLGIYLIVLSSPNQANTADEVSVKILIGARHWRLIGGLCYYKSANFVVGSEYGWQNVYL</sequence>
<dbReference type="EMBL" id="JAAWWB010001874">
    <property type="protein sequence ID" value="KAG6735662.1"/>
    <property type="molecule type" value="Genomic_DNA"/>
</dbReference>
<protein>
    <submittedName>
        <fullName evidence="1">Uncharacterized protein</fullName>
    </submittedName>
</protein>
<gene>
    <name evidence="1" type="ORF">POTOM_061690</name>
</gene>
<keyword evidence="2" id="KW-1185">Reference proteome</keyword>
<evidence type="ECO:0000313" key="1">
    <source>
        <dbReference type="EMBL" id="KAG6735662.1"/>
    </source>
</evidence>
<proteinExistence type="predicted"/>
<evidence type="ECO:0000313" key="2">
    <source>
        <dbReference type="Proteomes" id="UP000886885"/>
    </source>
</evidence>